<organism evidence="4 5">
    <name type="scientific">Prunus yedoensis var. nudiflora</name>
    <dbReference type="NCBI Taxonomy" id="2094558"/>
    <lineage>
        <taxon>Eukaryota</taxon>
        <taxon>Viridiplantae</taxon>
        <taxon>Streptophyta</taxon>
        <taxon>Embryophyta</taxon>
        <taxon>Tracheophyta</taxon>
        <taxon>Spermatophyta</taxon>
        <taxon>Magnoliopsida</taxon>
        <taxon>eudicotyledons</taxon>
        <taxon>Gunneridae</taxon>
        <taxon>Pentapetalae</taxon>
        <taxon>rosids</taxon>
        <taxon>fabids</taxon>
        <taxon>Rosales</taxon>
        <taxon>Rosaceae</taxon>
        <taxon>Amygdaloideae</taxon>
        <taxon>Amygdaleae</taxon>
        <taxon>Prunus</taxon>
    </lineage>
</organism>
<keyword evidence="5" id="KW-1185">Reference proteome</keyword>
<dbReference type="EMBL" id="PJQY01000053">
    <property type="protein sequence ID" value="PQQ19854.1"/>
    <property type="molecule type" value="Genomic_DNA"/>
</dbReference>
<dbReference type="Pfam" id="PF12854">
    <property type="entry name" value="PPR_1"/>
    <property type="match status" value="2"/>
</dbReference>
<gene>
    <name evidence="4" type="ORF">Pyn_21057</name>
</gene>
<evidence type="ECO:0000256" key="1">
    <source>
        <dbReference type="ARBA" id="ARBA00007626"/>
    </source>
</evidence>
<evidence type="ECO:0000313" key="4">
    <source>
        <dbReference type="EMBL" id="PQQ19854.1"/>
    </source>
</evidence>
<evidence type="ECO:0000256" key="2">
    <source>
        <dbReference type="ARBA" id="ARBA00022737"/>
    </source>
</evidence>
<feature type="repeat" description="PPR" evidence="3">
    <location>
        <begin position="284"/>
        <end position="318"/>
    </location>
</feature>
<dbReference type="Pfam" id="PF13041">
    <property type="entry name" value="PPR_2"/>
    <property type="match status" value="1"/>
</dbReference>
<dbReference type="AlphaFoldDB" id="A0A314ZR03"/>
<evidence type="ECO:0000256" key="3">
    <source>
        <dbReference type="PROSITE-ProRule" id="PRU00708"/>
    </source>
</evidence>
<evidence type="ECO:0000313" key="5">
    <source>
        <dbReference type="Proteomes" id="UP000250321"/>
    </source>
</evidence>
<comment type="caution">
    <text evidence="4">The sequence shown here is derived from an EMBL/GenBank/DDBJ whole genome shotgun (WGS) entry which is preliminary data.</text>
</comment>
<dbReference type="Gene3D" id="1.25.40.10">
    <property type="entry name" value="Tetratricopeptide repeat domain"/>
    <property type="match status" value="3"/>
</dbReference>
<name>A0A314ZR03_PRUYE</name>
<dbReference type="InterPro" id="IPR011990">
    <property type="entry name" value="TPR-like_helical_dom_sf"/>
</dbReference>
<dbReference type="PROSITE" id="PS51375">
    <property type="entry name" value="PPR"/>
    <property type="match status" value="3"/>
</dbReference>
<dbReference type="PANTHER" id="PTHR47447">
    <property type="entry name" value="OS03G0856100 PROTEIN"/>
    <property type="match status" value="1"/>
</dbReference>
<protein>
    <submittedName>
        <fullName evidence="4">Pentatricopeptide repeat-containing protein</fullName>
    </submittedName>
</protein>
<dbReference type="PANTHER" id="PTHR47447:SF22">
    <property type="entry name" value="TETRATRICOPEPTIDE-LIKE HELICAL DOMAIN SUPERFAMILY"/>
    <property type="match status" value="1"/>
</dbReference>
<sequence>MQPACGIFDHISAQPPLDPYPLEFQDAYFGIQLHTNFRSCGHGQCRRLLKLKGTPDLLLLIAIDDTESSNPSKSKSKDPQHPFDVTNLEEASNMFKKMLKQRPRPSIVRFTQLLGQVAKLEHYSVAISWYKQITLLGMGLVPDACTLNIIVNCFCRLNQMGGSFSVLALFFKLGLQPDVTTLNILIRGLGQDNRVDEATSLVRKMEAFGEGCKPNVITFGTLIASCKQGQNDRAIQMLRMMEKNDCKPNVVVYSTIIDSLCKDKLVAKAFNLFSEMKSKGIPPNIVTYTSLFQGLCRLGQWKEASRFFEEMNNNGISPNVQTFSALVDCLCKGAS</sequence>
<dbReference type="Proteomes" id="UP000250321">
    <property type="component" value="Unassembled WGS sequence"/>
</dbReference>
<keyword evidence="2" id="KW-0677">Repeat</keyword>
<dbReference type="NCBIfam" id="TIGR00756">
    <property type="entry name" value="PPR"/>
    <property type="match status" value="4"/>
</dbReference>
<reference evidence="4 5" key="1">
    <citation type="submission" date="2018-02" db="EMBL/GenBank/DDBJ databases">
        <title>Draft genome of wild Prunus yedoensis var. nudiflora.</title>
        <authorList>
            <person name="Baek S."/>
            <person name="Kim J.-H."/>
            <person name="Choi K."/>
            <person name="Kim G.-B."/>
            <person name="Cho A."/>
            <person name="Jang H."/>
            <person name="Shin C.-H."/>
            <person name="Yu H.-J."/>
            <person name="Mun J.-H."/>
        </authorList>
    </citation>
    <scope>NUCLEOTIDE SEQUENCE [LARGE SCALE GENOMIC DNA]</scope>
    <source>
        <strain evidence="5">cv. Jeju island</strain>
        <tissue evidence="4">Leaf</tissue>
    </source>
</reference>
<dbReference type="OrthoDB" id="185373at2759"/>
<feature type="repeat" description="PPR" evidence="3">
    <location>
        <begin position="249"/>
        <end position="283"/>
    </location>
</feature>
<dbReference type="InterPro" id="IPR002885">
    <property type="entry name" value="PPR_rpt"/>
</dbReference>
<comment type="similarity">
    <text evidence="1">Belongs to the PPR family. P subfamily.</text>
</comment>
<proteinExistence type="inferred from homology"/>
<accession>A0A314ZR03</accession>
<feature type="repeat" description="PPR" evidence="3">
    <location>
        <begin position="178"/>
        <end position="212"/>
    </location>
</feature>